<reference evidence="2" key="1">
    <citation type="submission" date="2019-07" db="EMBL/GenBank/DDBJ databases">
        <title>KPC-2 carbapenem resistent Enterobacterales isolates from Germany.</title>
        <authorList>
            <person name="Yao Y."/>
            <person name="Falgenhauer L."/>
            <person name="Imirzalioglu C."/>
            <person name="Chakraborty T."/>
        </authorList>
    </citation>
    <scope>NUCLEOTIDE SEQUENCE</scope>
    <source>
        <strain evidence="2">CA13304</strain>
    </source>
</reference>
<dbReference type="EMBL" id="VKME01000007">
    <property type="protein sequence ID" value="MBE0127072.1"/>
    <property type="molecule type" value="Genomic_DNA"/>
</dbReference>
<dbReference type="Gene3D" id="3.30.559.10">
    <property type="entry name" value="Chloramphenicol acetyltransferase-like domain"/>
    <property type="match status" value="1"/>
</dbReference>
<dbReference type="InterPro" id="IPR001242">
    <property type="entry name" value="Condensation_dom"/>
</dbReference>
<protein>
    <recommendedName>
        <fullName evidence="1">Condensation domain-containing protein</fullName>
    </recommendedName>
</protein>
<dbReference type="Proteomes" id="UP000656723">
    <property type="component" value="Unassembled WGS sequence"/>
</dbReference>
<dbReference type="InterPro" id="IPR023213">
    <property type="entry name" value="CAT-like_dom_sf"/>
</dbReference>
<dbReference type="AlphaFoldDB" id="A0A8I0MHL6"/>
<comment type="caution">
    <text evidence="2">The sequence shown here is derived from an EMBL/GenBank/DDBJ whole genome shotgun (WGS) entry which is preliminary data.</text>
</comment>
<dbReference type="GO" id="GO:0043041">
    <property type="term" value="P:amino acid activation for nonribosomal peptide biosynthetic process"/>
    <property type="evidence" value="ECO:0007669"/>
    <property type="project" value="TreeGrafter"/>
</dbReference>
<dbReference type="GO" id="GO:0005829">
    <property type="term" value="C:cytosol"/>
    <property type="evidence" value="ECO:0007669"/>
    <property type="project" value="TreeGrafter"/>
</dbReference>
<dbReference type="PANTHER" id="PTHR45527:SF1">
    <property type="entry name" value="FATTY ACID SYNTHASE"/>
    <property type="match status" value="1"/>
</dbReference>
<organism evidence="2 3">
    <name type="scientific">Citrobacter amalonaticus</name>
    <dbReference type="NCBI Taxonomy" id="35703"/>
    <lineage>
        <taxon>Bacteria</taxon>
        <taxon>Pseudomonadati</taxon>
        <taxon>Pseudomonadota</taxon>
        <taxon>Gammaproteobacteria</taxon>
        <taxon>Enterobacterales</taxon>
        <taxon>Enterobacteriaceae</taxon>
        <taxon>Citrobacter</taxon>
    </lineage>
</organism>
<dbReference type="GO" id="GO:0009239">
    <property type="term" value="P:enterobactin biosynthetic process"/>
    <property type="evidence" value="ECO:0007669"/>
    <property type="project" value="TreeGrafter"/>
</dbReference>
<sequence>MERYDMSQTIQSSHWSPLTPAQLDFWEEFTFHPHQPVSTVAHCITLRGAINERALLAALQQVIKETEVFSVRFRLVGEDAMPVQYCDPHQCPDVRIIDLQQRRSAQTVAQAMMQGDIDGQLNLLRQPLAAVWLIRFSPEHYMVYIRAHHIIVDGFGMALIEHRCAELYQAYCETTLTGFPLNPFADFLAEEQHYARSKKCQTDRAYWHRLLEQAPPLKVLQKGGEDYATESLHSDTWLPASFTKHILALAELCRIGWPDVLLVLSAAWMAKQIPDVQHNGVLPVWVPVMNRRGHAAANTPSLAVNILPVFITFDPLESLVDFLKRTAIALHDMRAHSRYRIETLAADQGIGKGMRYFFSPLINVLPFDPPVFAGCETARQVMASGPGDGFNITWRGRTDCSELHVDIDAEAGMFPGLDPQAMLTSLTDWLSHAFASQYEPQPLL</sequence>
<dbReference type="GO" id="GO:0009366">
    <property type="term" value="C:enterobactin synthetase complex"/>
    <property type="evidence" value="ECO:0007669"/>
    <property type="project" value="TreeGrafter"/>
</dbReference>
<proteinExistence type="predicted"/>
<dbReference type="PANTHER" id="PTHR45527">
    <property type="entry name" value="NONRIBOSOMAL PEPTIDE SYNTHETASE"/>
    <property type="match status" value="1"/>
</dbReference>
<gene>
    <name evidence="2" type="ORF">FOT72_03315</name>
</gene>
<dbReference type="Gene3D" id="3.30.559.30">
    <property type="entry name" value="Nonribosomal peptide synthetase, condensation domain"/>
    <property type="match status" value="1"/>
</dbReference>
<dbReference type="GO" id="GO:0031177">
    <property type="term" value="F:phosphopantetheine binding"/>
    <property type="evidence" value="ECO:0007669"/>
    <property type="project" value="TreeGrafter"/>
</dbReference>
<evidence type="ECO:0000313" key="3">
    <source>
        <dbReference type="Proteomes" id="UP000656723"/>
    </source>
</evidence>
<feature type="domain" description="Condensation" evidence="1">
    <location>
        <begin position="16"/>
        <end position="352"/>
    </location>
</feature>
<evidence type="ECO:0000313" key="2">
    <source>
        <dbReference type="EMBL" id="MBE0127072.1"/>
    </source>
</evidence>
<dbReference type="GO" id="GO:0047527">
    <property type="term" value="F:2,3-dihydroxybenzoate-serine ligase activity"/>
    <property type="evidence" value="ECO:0007669"/>
    <property type="project" value="TreeGrafter"/>
</dbReference>
<dbReference type="Pfam" id="PF00668">
    <property type="entry name" value="Condensation"/>
    <property type="match status" value="1"/>
</dbReference>
<dbReference type="SUPFAM" id="SSF52777">
    <property type="entry name" value="CoA-dependent acyltransferases"/>
    <property type="match status" value="2"/>
</dbReference>
<evidence type="ECO:0000259" key="1">
    <source>
        <dbReference type="Pfam" id="PF00668"/>
    </source>
</evidence>
<accession>A0A8I0MHL6</accession>
<name>A0A8I0MHL6_CITAM</name>